<evidence type="ECO:0000313" key="5">
    <source>
        <dbReference type="EMBL" id="RBO90263.1"/>
    </source>
</evidence>
<evidence type="ECO:0000256" key="1">
    <source>
        <dbReference type="ARBA" id="ARBA00023015"/>
    </source>
</evidence>
<protein>
    <submittedName>
        <fullName evidence="5">HxlR family transcriptional regulator</fullName>
    </submittedName>
</protein>
<dbReference type="InterPro" id="IPR036390">
    <property type="entry name" value="WH_DNA-bd_sf"/>
</dbReference>
<accession>A0A366DJL6</accession>
<dbReference type="RefSeq" id="WP_067511131.1">
    <property type="nucleotide sequence ID" value="NZ_CP107943.1"/>
</dbReference>
<feature type="domain" description="HTH hxlR-type" evidence="4">
    <location>
        <begin position="19"/>
        <end position="117"/>
    </location>
</feature>
<dbReference type="STRING" id="1210090.GCA_001613185_04448"/>
<comment type="caution">
    <text evidence="5">The sequence shown here is derived from an EMBL/GenBank/DDBJ whole genome shotgun (WGS) entry which is preliminary data.</text>
</comment>
<reference evidence="5 6" key="1">
    <citation type="submission" date="2018-06" db="EMBL/GenBank/DDBJ databases">
        <title>Genomic Encyclopedia of Type Strains, Phase IV (KMG-IV): sequencing the most valuable type-strain genomes for metagenomic binning, comparative biology and taxonomic classification.</title>
        <authorList>
            <person name="Goeker M."/>
        </authorList>
    </citation>
    <scope>NUCLEOTIDE SEQUENCE [LARGE SCALE GENOMIC DNA]</scope>
    <source>
        <strain evidence="5 6">DSM 44599</strain>
    </source>
</reference>
<keyword evidence="6" id="KW-1185">Reference proteome</keyword>
<dbReference type="OrthoDB" id="370168at2"/>
<keyword evidence="1" id="KW-0805">Transcription regulation</keyword>
<sequence>MTVEDEGVRGPVRRAIAVCPVEVSIAVLGGAWKMTVVKHLLDGPLRYGELRRRVGDVTPRVLTRQLRELEQDGIVSRRTFAQVPPRVEYSLTATGEGLRDFVDGLNSWGAAYIAGLEAEGAHPRHHDIVL</sequence>
<dbReference type="SUPFAM" id="SSF46785">
    <property type="entry name" value="Winged helix' DNA-binding domain"/>
    <property type="match status" value="1"/>
</dbReference>
<evidence type="ECO:0000313" key="6">
    <source>
        <dbReference type="Proteomes" id="UP000252586"/>
    </source>
</evidence>
<dbReference type="GO" id="GO:0003677">
    <property type="term" value="F:DNA binding"/>
    <property type="evidence" value="ECO:0007669"/>
    <property type="project" value="UniProtKB-KW"/>
</dbReference>
<dbReference type="PROSITE" id="PS51118">
    <property type="entry name" value="HTH_HXLR"/>
    <property type="match status" value="1"/>
</dbReference>
<keyword evidence="3" id="KW-0804">Transcription</keyword>
<dbReference type="PANTHER" id="PTHR33204:SF29">
    <property type="entry name" value="TRANSCRIPTIONAL REGULATOR"/>
    <property type="match status" value="1"/>
</dbReference>
<evidence type="ECO:0000259" key="4">
    <source>
        <dbReference type="PROSITE" id="PS51118"/>
    </source>
</evidence>
<dbReference type="InterPro" id="IPR002577">
    <property type="entry name" value="HTH_HxlR"/>
</dbReference>
<dbReference type="InterPro" id="IPR036388">
    <property type="entry name" value="WH-like_DNA-bd_sf"/>
</dbReference>
<dbReference type="CDD" id="cd00090">
    <property type="entry name" value="HTH_ARSR"/>
    <property type="match status" value="1"/>
</dbReference>
<evidence type="ECO:0000256" key="2">
    <source>
        <dbReference type="ARBA" id="ARBA00023125"/>
    </source>
</evidence>
<dbReference type="EMBL" id="QNRE01000006">
    <property type="protein sequence ID" value="RBO90263.1"/>
    <property type="molecule type" value="Genomic_DNA"/>
</dbReference>
<organism evidence="5 6">
    <name type="scientific">Nocardia puris</name>
    <dbReference type="NCBI Taxonomy" id="208602"/>
    <lineage>
        <taxon>Bacteria</taxon>
        <taxon>Bacillati</taxon>
        <taxon>Actinomycetota</taxon>
        <taxon>Actinomycetes</taxon>
        <taxon>Mycobacteriales</taxon>
        <taxon>Nocardiaceae</taxon>
        <taxon>Nocardia</taxon>
    </lineage>
</organism>
<dbReference type="Pfam" id="PF01638">
    <property type="entry name" value="HxlR"/>
    <property type="match status" value="1"/>
</dbReference>
<keyword evidence="2" id="KW-0238">DNA-binding</keyword>
<dbReference type="Proteomes" id="UP000252586">
    <property type="component" value="Unassembled WGS sequence"/>
</dbReference>
<gene>
    <name evidence="5" type="ORF">DFR74_106148</name>
</gene>
<dbReference type="PANTHER" id="PTHR33204">
    <property type="entry name" value="TRANSCRIPTIONAL REGULATOR, MARR FAMILY"/>
    <property type="match status" value="1"/>
</dbReference>
<dbReference type="AlphaFoldDB" id="A0A366DJL6"/>
<dbReference type="InterPro" id="IPR011991">
    <property type="entry name" value="ArsR-like_HTH"/>
</dbReference>
<name>A0A366DJL6_9NOCA</name>
<evidence type="ECO:0000256" key="3">
    <source>
        <dbReference type="ARBA" id="ARBA00023163"/>
    </source>
</evidence>
<proteinExistence type="predicted"/>
<dbReference type="Gene3D" id="1.10.10.10">
    <property type="entry name" value="Winged helix-like DNA-binding domain superfamily/Winged helix DNA-binding domain"/>
    <property type="match status" value="1"/>
</dbReference>